<comment type="caution">
    <text evidence="1">The sequence shown here is derived from an EMBL/GenBank/DDBJ whole genome shotgun (WGS) entry which is preliminary data.</text>
</comment>
<dbReference type="RefSeq" id="WP_270155516.1">
    <property type="nucleotide sequence ID" value="NZ_JAPNNL010000048.1"/>
</dbReference>
<proteinExistence type="predicted"/>
<protein>
    <recommendedName>
        <fullName evidence="3">DUF3108 domain-containing protein</fullName>
    </recommendedName>
</protein>
<accession>A0ABT4SCK8</accession>
<gene>
    <name evidence="1" type="ORF">OUY22_14825</name>
</gene>
<evidence type="ECO:0000313" key="1">
    <source>
        <dbReference type="EMBL" id="MDA0634695.1"/>
    </source>
</evidence>
<dbReference type="EMBL" id="JAPNNL010000048">
    <property type="protein sequence ID" value="MDA0634695.1"/>
    <property type="molecule type" value="Genomic_DNA"/>
</dbReference>
<name>A0ABT4SCK8_9ACTN</name>
<organism evidence="1 2">
    <name type="scientific">Nonomuraea corallina</name>
    <dbReference type="NCBI Taxonomy" id="2989783"/>
    <lineage>
        <taxon>Bacteria</taxon>
        <taxon>Bacillati</taxon>
        <taxon>Actinomycetota</taxon>
        <taxon>Actinomycetes</taxon>
        <taxon>Streptosporangiales</taxon>
        <taxon>Streptosporangiaceae</taxon>
        <taxon>Nonomuraea</taxon>
    </lineage>
</organism>
<evidence type="ECO:0008006" key="3">
    <source>
        <dbReference type="Google" id="ProtNLM"/>
    </source>
</evidence>
<keyword evidence="2" id="KW-1185">Reference proteome</keyword>
<sequence>MSSRYRHGLIHYVGDGVGVRGREEWTLTAAEDGTRTLRAHCRMFDTDIERDVVHTASAGFRPLRSFISHRVGGAFLGEGWFVFGEDTLESELLLKDEGRVSQRVPLAGPPPYFVPHAVCCDAWIVPAYDLEAGGPQRFTGGFRSSPRPNGASGPYADELADLTVTLVGEETITVPAGTFPTRHFLLTSDGGAEEHLWTSTDGDWLLIRLRSDRLSSSYELVELRETR</sequence>
<reference evidence="1" key="1">
    <citation type="submission" date="2022-11" db="EMBL/GenBank/DDBJ databases">
        <title>Nonomuraea corallina sp. nov., a new species of the genus Nonomuraea isolated from sea side sediment in Thai sea.</title>
        <authorList>
            <person name="Ngamcharungchit C."/>
            <person name="Matsumoto A."/>
            <person name="Suriyachadkun C."/>
            <person name="Panbangred W."/>
            <person name="Inahashi Y."/>
            <person name="Intra B."/>
        </authorList>
    </citation>
    <scope>NUCLEOTIDE SEQUENCE</scope>
    <source>
        <strain evidence="1">MCN248</strain>
    </source>
</reference>
<evidence type="ECO:0000313" key="2">
    <source>
        <dbReference type="Proteomes" id="UP001144036"/>
    </source>
</evidence>
<dbReference type="Proteomes" id="UP001144036">
    <property type="component" value="Unassembled WGS sequence"/>
</dbReference>